<comment type="caution">
    <text evidence="1">The sequence shown here is derived from an EMBL/GenBank/DDBJ whole genome shotgun (WGS) entry which is preliminary data.</text>
</comment>
<dbReference type="GO" id="GO:0016020">
    <property type="term" value="C:membrane"/>
    <property type="evidence" value="ECO:0007669"/>
    <property type="project" value="InterPro"/>
</dbReference>
<name>A0A0F9KRF5_9ZZZZ</name>
<dbReference type="Pfam" id="PF04464">
    <property type="entry name" value="Glyphos_transf"/>
    <property type="match status" value="1"/>
</dbReference>
<dbReference type="SUPFAM" id="SSF53756">
    <property type="entry name" value="UDP-Glycosyltransferase/glycogen phosphorylase"/>
    <property type="match status" value="1"/>
</dbReference>
<reference evidence="1" key="1">
    <citation type="journal article" date="2015" name="Nature">
        <title>Complex archaea that bridge the gap between prokaryotes and eukaryotes.</title>
        <authorList>
            <person name="Spang A."/>
            <person name="Saw J.H."/>
            <person name="Jorgensen S.L."/>
            <person name="Zaremba-Niedzwiedzka K."/>
            <person name="Martijn J."/>
            <person name="Lind A.E."/>
            <person name="van Eijk R."/>
            <person name="Schleper C."/>
            <person name="Guy L."/>
            <person name="Ettema T.J."/>
        </authorList>
    </citation>
    <scope>NUCLEOTIDE SEQUENCE</scope>
</reference>
<evidence type="ECO:0000313" key="1">
    <source>
        <dbReference type="EMBL" id="KKM84789.1"/>
    </source>
</evidence>
<dbReference type="GO" id="GO:0047355">
    <property type="term" value="F:CDP-glycerol glycerophosphotransferase activity"/>
    <property type="evidence" value="ECO:0007669"/>
    <property type="project" value="InterPro"/>
</dbReference>
<protein>
    <recommendedName>
        <fullName evidence="2">UDP-N-acetylglucosamine 2-epimerase domain-containing protein</fullName>
    </recommendedName>
</protein>
<proteinExistence type="predicted"/>
<gene>
    <name evidence="1" type="ORF">LCGC14_1295620</name>
</gene>
<organism evidence="1">
    <name type="scientific">marine sediment metagenome</name>
    <dbReference type="NCBI Taxonomy" id="412755"/>
    <lineage>
        <taxon>unclassified sequences</taxon>
        <taxon>metagenomes</taxon>
        <taxon>ecological metagenomes</taxon>
    </lineage>
</organism>
<sequence>MNILALLRQENASLISDMCEAGHQVFCIRDAAVHFRKLLNLPIQPVDFDENHAVMDMPAGFEFGETMPMIIDGIKDCIRDNKIDAMVTWTDAPPDQRVSILTARHMGVPTFEITHGATNTYRQGHFEYESYVDYVLAPGQHEADFRKFYGSNANVVVTGKPSFDWITQSENLKFSRNEARAQFGIDERRPVIVHAMTWRHPFSVWERDRDWGDKAVIEAHMNLLPICNTFLIIKPHYSQGNKEYANHIRNYCETAGVTDFAVMTGGPIVPLTMADLVVTHKSSIIVEAFLLDLPVVMFEFRERNDFSWFDGYGAELVADRGELYPAMARCLLDRETKERLAVERARGREYFNYKCDGDAGKRCVEVIEKAVAERQAA</sequence>
<dbReference type="Gene3D" id="3.40.50.12580">
    <property type="match status" value="1"/>
</dbReference>
<evidence type="ECO:0008006" key="2">
    <source>
        <dbReference type="Google" id="ProtNLM"/>
    </source>
</evidence>
<dbReference type="EMBL" id="LAZR01007512">
    <property type="protein sequence ID" value="KKM84789.1"/>
    <property type="molecule type" value="Genomic_DNA"/>
</dbReference>
<dbReference type="AlphaFoldDB" id="A0A0F9KRF5"/>
<accession>A0A0F9KRF5</accession>
<dbReference type="InterPro" id="IPR043148">
    <property type="entry name" value="TagF_C"/>
</dbReference>
<dbReference type="InterPro" id="IPR007554">
    <property type="entry name" value="Glycerophosphate_synth"/>
</dbReference>